<comment type="caution">
    <text evidence="1">The sequence shown here is derived from an EMBL/GenBank/DDBJ whole genome shotgun (WGS) entry which is preliminary data.</text>
</comment>
<evidence type="ECO:0000313" key="2">
    <source>
        <dbReference type="Proteomes" id="UP000240254"/>
    </source>
</evidence>
<dbReference type="NCBIfam" id="NF012196">
    <property type="entry name" value="Ig_like_ice"/>
    <property type="match status" value="2"/>
</dbReference>
<dbReference type="InterPro" id="IPR013783">
    <property type="entry name" value="Ig-like_fold"/>
</dbReference>
<protein>
    <recommendedName>
        <fullName evidence="3">Ig-like domain-containing protein</fullName>
    </recommendedName>
</protein>
<dbReference type="AlphaFoldDB" id="A0A2T3IE95"/>
<feature type="non-terminal residue" evidence="1">
    <location>
        <position position="1"/>
    </location>
</feature>
<dbReference type="Proteomes" id="UP000240254">
    <property type="component" value="Unassembled WGS sequence"/>
</dbReference>
<dbReference type="Gene3D" id="2.60.40.10">
    <property type="entry name" value="Immunoglobulins"/>
    <property type="match status" value="2"/>
</dbReference>
<organism evidence="1 2">
    <name type="scientific">Photobacterium aquimaris</name>
    <dbReference type="NCBI Taxonomy" id="512643"/>
    <lineage>
        <taxon>Bacteria</taxon>
        <taxon>Pseudomonadati</taxon>
        <taxon>Pseudomonadota</taxon>
        <taxon>Gammaproteobacteria</taxon>
        <taxon>Vibrionales</taxon>
        <taxon>Vibrionaceae</taxon>
        <taxon>Photobacterium</taxon>
    </lineage>
</organism>
<proteinExistence type="predicted"/>
<feature type="non-terminal residue" evidence="1">
    <location>
        <position position="189"/>
    </location>
</feature>
<dbReference type="NCBIfam" id="NF033510">
    <property type="entry name" value="Ca_tandemer"/>
    <property type="match status" value="2"/>
</dbReference>
<accession>A0A2T3IE95</accession>
<dbReference type="RefSeq" id="WP_146145188.1">
    <property type="nucleotide sequence ID" value="NZ_PYMK01000074.1"/>
</dbReference>
<dbReference type="EMBL" id="PYMK01000074">
    <property type="protein sequence ID" value="PSU19628.1"/>
    <property type="molecule type" value="Genomic_DNA"/>
</dbReference>
<evidence type="ECO:0000313" key="1">
    <source>
        <dbReference type="EMBL" id="PSU19628.1"/>
    </source>
</evidence>
<reference evidence="1 2" key="1">
    <citation type="submission" date="2018-03" db="EMBL/GenBank/DDBJ databases">
        <title>Whole genome sequencing of Histamine producing bacteria.</title>
        <authorList>
            <person name="Butler K."/>
        </authorList>
    </citation>
    <scope>NUCLEOTIDE SEQUENCE [LARGE SCALE GENOMIC DNA]</scope>
    <source>
        <strain evidence="1 2">BS2</strain>
    </source>
</reference>
<name>A0A2T3IE95_9GAMM</name>
<evidence type="ECO:0008006" key="3">
    <source>
        <dbReference type="Google" id="ProtNLM"/>
    </source>
</evidence>
<dbReference type="InterPro" id="IPR049826">
    <property type="entry name" value="Ig-like_ice"/>
</dbReference>
<sequence length="189" mass="19936">ITSVAGDNILTGNEIEQGAVVAITGTVGGDVKAGDTVVVTVDGVKHEVTVNDDLTWTLEVDGSVLANSKLPEVTADVIIKDNYGNTATDNDSDDYTVDIQASITIDKITGDNVITQQEGHEAFLPITGTVGEDVREGDTVTVTINGHEYQTTVKPDLTWEVEVTGNDILHADKATASVTTSYDTDKNVT</sequence>
<dbReference type="OrthoDB" id="5827838at2"/>
<gene>
    <name evidence="1" type="ORF">CTM88_21085</name>
</gene>